<dbReference type="GO" id="GO:0046872">
    <property type="term" value="F:metal ion binding"/>
    <property type="evidence" value="ECO:0007669"/>
    <property type="project" value="InterPro"/>
</dbReference>
<dbReference type="AlphaFoldDB" id="A0A644XSS1"/>
<evidence type="ECO:0000313" key="1">
    <source>
        <dbReference type="EMBL" id="MPM19195.1"/>
    </source>
</evidence>
<dbReference type="EMBL" id="VSSQ01003130">
    <property type="protein sequence ID" value="MPM19195.1"/>
    <property type="molecule type" value="Genomic_DNA"/>
</dbReference>
<proteinExistence type="predicted"/>
<dbReference type="GO" id="GO:0003677">
    <property type="term" value="F:DNA binding"/>
    <property type="evidence" value="ECO:0007669"/>
    <property type="project" value="InterPro"/>
</dbReference>
<reference evidence="1" key="1">
    <citation type="submission" date="2019-08" db="EMBL/GenBank/DDBJ databases">
        <authorList>
            <person name="Kucharzyk K."/>
            <person name="Murdoch R.W."/>
            <person name="Higgins S."/>
            <person name="Loffler F."/>
        </authorList>
    </citation>
    <scope>NUCLEOTIDE SEQUENCE</scope>
</reference>
<dbReference type="InterPro" id="IPR003735">
    <property type="entry name" value="Metal_Tscrpt_repr"/>
</dbReference>
<organism evidence="1">
    <name type="scientific">bioreactor metagenome</name>
    <dbReference type="NCBI Taxonomy" id="1076179"/>
    <lineage>
        <taxon>unclassified sequences</taxon>
        <taxon>metagenomes</taxon>
        <taxon>ecological metagenomes</taxon>
    </lineage>
</organism>
<sequence>MTISLLEVEAAAVADHEHHEHGHTHSHQKTKLVYDRLSRAGGHLESVKRMVRSNRDCSEVLIQLSAVIAALNSAGKLILKDHMENCIMDAVQSGDKQAIESLEEAIDRFIR</sequence>
<dbReference type="PANTHER" id="PTHR33677:SF3">
    <property type="entry name" value="COPPER-SENSING TRANSCRIPTIONAL REPRESSOR RICR"/>
    <property type="match status" value="1"/>
</dbReference>
<comment type="caution">
    <text evidence="1">The sequence shown here is derived from an EMBL/GenBank/DDBJ whole genome shotgun (WGS) entry which is preliminary data.</text>
</comment>
<name>A0A644XSS1_9ZZZZ</name>
<dbReference type="Pfam" id="PF02583">
    <property type="entry name" value="Trns_repr_metal"/>
    <property type="match status" value="1"/>
</dbReference>
<dbReference type="PANTHER" id="PTHR33677">
    <property type="entry name" value="TRANSCRIPTIONAL REPRESSOR FRMR-RELATED"/>
    <property type="match status" value="1"/>
</dbReference>
<dbReference type="InterPro" id="IPR038390">
    <property type="entry name" value="Metal_Tscrpt_repr_sf"/>
</dbReference>
<gene>
    <name evidence="1" type="primary">csoR_13</name>
    <name evidence="1" type="ORF">SDC9_65613</name>
</gene>
<dbReference type="GO" id="GO:0006355">
    <property type="term" value="P:regulation of DNA-templated transcription"/>
    <property type="evidence" value="ECO:0007669"/>
    <property type="project" value="InterPro"/>
</dbReference>
<dbReference type="Gene3D" id="1.20.58.1000">
    <property type="entry name" value="Metal-sensitive repressor, helix protomer"/>
    <property type="match status" value="1"/>
</dbReference>
<protein>
    <submittedName>
        <fullName evidence="1">Copper-sensing transcriptional repressor CsoR</fullName>
    </submittedName>
</protein>
<accession>A0A644XSS1</accession>
<dbReference type="CDD" id="cd10158">
    <property type="entry name" value="CsoR-like_DUF156_1"/>
    <property type="match status" value="1"/>
</dbReference>